<protein>
    <submittedName>
        <fullName evidence="1">Uncharacterized protein</fullName>
    </submittedName>
</protein>
<sequence length="41" mass="4796">MHITWSTKPWIETLRQWLSAKELNHMACEVGNYSTTTLFNG</sequence>
<dbReference type="Proteomes" id="UP000520011">
    <property type="component" value="Unassembled WGS sequence"/>
</dbReference>
<proteinExistence type="predicted"/>
<gene>
    <name evidence="1" type="ORF">HNQ34_002026</name>
</gene>
<reference evidence="1 2" key="1">
    <citation type="submission" date="2020-08" db="EMBL/GenBank/DDBJ databases">
        <title>Genomic Encyclopedia of Type Strains, Phase IV (KMG-IV): sequencing the most valuable type-strain genomes for metagenomic binning, comparative biology and taxonomic classification.</title>
        <authorList>
            <person name="Goeker M."/>
        </authorList>
    </citation>
    <scope>NUCLEOTIDE SEQUENCE [LARGE SCALE GENOMIC DNA]</scope>
    <source>
        <strain evidence="1 2">DSM 16325</strain>
    </source>
</reference>
<organism evidence="1 2">
    <name type="scientific">Anoxybacteroides tepidamans</name>
    <dbReference type="NCBI Taxonomy" id="265948"/>
    <lineage>
        <taxon>Bacteria</taxon>
        <taxon>Bacillati</taxon>
        <taxon>Bacillota</taxon>
        <taxon>Bacilli</taxon>
        <taxon>Bacillales</taxon>
        <taxon>Anoxybacillaceae</taxon>
        <taxon>Anoxybacteroides</taxon>
    </lineage>
</organism>
<keyword evidence="2" id="KW-1185">Reference proteome</keyword>
<dbReference type="AlphaFoldDB" id="A0A7W8MUV9"/>
<evidence type="ECO:0000313" key="1">
    <source>
        <dbReference type="EMBL" id="MBB5324927.1"/>
    </source>
</evidence>
<dbReference type="EMBL" id="JACHEP010000010">
    <property type="protein sequence ID" value="MBB5324927.1"/>
    <property type="molecule type" value="Genomic_DNA"/>
</dbReference>
<evidence type="ECO:0000313" key="2">
    <source>
        <dbReference type="Proteomes" id="UP000520011"/>
    </source>
</evidence>
<dbReference type="RefSeq" id="WP_281375972.1">
    <property type="nucleotide sequence ID" value="NZ_JACHEP010000010.1"/>
</dbReference>
<comment type="caution">
    <text evidence="1">The sequence shown here is derived from an EMBL/GenBank/DDBJ whole genome shotgun (WGS) entry which is preliminary data.</text>
</comment>
<name>A0A7W8MUV9_9BACL</name>
<accession>A0A7W8MUV9</accession>